<dbReference type="EC" id="2.1.1.64" evidence="5"/>
<dbReference type="CDD" id="cd02440">
    <property type="entry name" value="AdoMet_MTases"/>
    <property type="match status" value="1"/>
</dbReference>
<organism evidence="6 7">
    <name type="scientific">Bradyrhizobium amphicarpaeae</name>
    <dbReference type="NCBI Taxonomy" id="1404768"/>
    <lineage>
        <taxon>Bacteria</taxon>
        <taxon>Pseudomonadati</taxon>
        <taxon>Pseudomonadota</taxon>
        <taxon>Alphaproteobacteria</taxon>
        <taxon>Hyphomicrobiales</taxon>
        <taxon>Nitrobacteraceae</taxon>
        <taxon>Bradyrhizobium</taxon>
    </lineage>
</organism>
<comment type="similarity">
    <text evidence="5">Belongs to the methyltransferase superfamily. UbiG/COQ3 family.</text>
</comment>
<dbReference type="UniPathway" id="UPA00232"/>
<dbReference type="OrthoDB" id="9801538at2"/>
<evidence type="ECO:0000256" key="3">
    <source>
        <dbReference type="ARBA" id="ARBA00022688"/>
    </source>
</evidence>
<dbReference type="InterPro" id="IPR029063">
    <property type="entry name" value="SAM-dependent_MTases_sf"/>
</dbReference>
<proteinExistence type="inferred from homology"/>
<comment type="catalytic activity">
    <reaction evidence="5">
        <text>a 3-(all-trans-polyprenyl)benzene-1,2-diol + S-adenosyl-L-methionine = a 2-methoxy-6-(all-trans-polyprenyl)phenol + S-adenosyl-L-homocysteine + H(+)</text>
        <dbReference type="Rhea" id="RHEA:31411"/>
        <dbReference type="Rhea" id="RHEA-COMP:9550"/>
        <dbReference type="Rhea" id="RHEA-COMP:9551"/>
        <dbReference type="ChEBI" id="CHEBI:15378"/>
        <dbReference type="ChEBI" id="CHEBI:57856"/>
        <dbReference type="ChEBI" id="CHEBI:59789"/>
        <dbReference type="ChEBI" id="CHEBI:62729"/>
        <dbReference type="ChEBI" id="CHEBI:62731"/>
        <dbReference type="EC" id="2.1.1.222"/>
    </reaction>
</comment>
<comment type="pathway">
    <text evidence="5">Cofactor biosynthesis; ubiquinone biosynthesis.</text>
</comment>
<feature type="binding site" evidence="5">
    <location>
        <position position="77"/>
    </location>
    <ligand>
        <name>S-adenosyl-L-methionine</name>
        <dbReference type="ChEBI" id="CHEBI:59789"/>
    </ligand>
</feature>
<reference evidence="6 7" key="2">
    <citation type="journal article" date="2019" name="Int. J. Syst. Evol. Microbiol.">
        <title>Description and complete genome sequence of Bradyrhizobium amphicarpaeae sp. nov., harbouring photosystem and nitrogen-fixation genes.</title>
        <authorList>
            <person name="Bromfield E.S.P."/>
            <person name="Cloutier S."/>
            <person name="Nguyen H.D.T."/>
        </authorList>
    </citation>
    <scope>NUCLEOTIDE SEQUENCE [LARGE SCALE GENOMIC DNA]</scope>
    <source>
        <strain evidence="6 7">39S1MB</strain>
    </source>
</reference>
<comment type="catalytic activity">
    <reaction evidence="5">
        <text>a 3-demethylubiquinol + S-adenosyl-L-methionine = a ubiquinol + S-adenosyl-L-homocysteine + H(+)</text>
        <dbReference type="Rhea" id="RHEA:44380"/>
        <dbReference type="Rhea" id="RHEA-COMP:9566"/>
        <dbReference type="Rhea" id="RHEA-COMP:10914"/>
        <dbReference type="ChEBI" id="CHEBI:15378"/>
        <dbReference type="ChEBI" id="CHEBI:17976"/>
        <dbReference type="ChEBI" id="CHEBI:57856"/>
        <dbReference type="ChEBI" id="CHEBI:59789"/>
        <dbReference type="ChEBI" id="CHEBI:84422"/>
        <dbReference type="EC" id="2.1.1.64"/>
    </reaction>
</comment>
<keyword evidence="1 5" id="KW-0489">Methyltransferase</keyword>
<feature type="binding site" evidence="5">
    <location>
        <position position="46"/>
    </location>
    <ligand>
        <name>S-adenosyl-L-methionine</name>
        <dbReference type="ChEBI" id="CHEBI:59789"/>
    </ligand>
</feature>
<evidence type="ECO:0000313" key="7">
    <source>
        <dbReference type="Proteomes" id="UP000215884"/>
    </source>
</evidence>
<dbReference type="GO" id="GO:0032259">
    <property type="term" value="P:methylation"/>
    <property type="evidence" value="ECO:0007669"/>
    <property type="project" value="UniProtKB-KW"/>
</dbReference>
<dbReference type="AlphaFoldDB" id="A0A2U8PX85"/>
<keyword evidence="7" id="KW-1185">Reference proteome</keyword>
<dbReference type="GO" id="GO:0010420">
    <property type="term" value="F:polyprenyldihydroxybenzoate methyltransferase activity"/>
    <property type="evidence" value="ECO:0007669"/>
    <property type="project" value="InterPro"/>
</dbReference>
<dbReference type="NCBIfam" id="TIGR01983">
    <property type="entry name" value="UbiG"/>
    <property type="match status" value="1"/>
</dbReference>
<dbReference type="HAMAP" id="MF_00472">
    <property type="entry name" value="UbiG"/>
    <property type="match status" value="1"/>
</dbReference>
<keyword evidence="3 5" id="KW-0831">Ubiquinone biosynthesis</keyword>
<gene>
    <name evidence="5" type="primary">ubiG</name>
    <name evidence="6" type="ORF">CIT40_21625</name>
</gene>
<dbReference type="PANTHER" id="PTHR43464">
    <property type="entry name" value="METHYLTRANSFERASE"/>
    <property type="match status" value="1"/>
</dbReference>
<dbReference type="PANTHER" id="PTHR43464:SF19">
    <property type="entry name" value="UBIQUINONE BIOSYNTHESIS O-METHYLTRANSFERASE, MITOCHONDRIAL"/>
    <property type="match status" value="1"/>
</dbReference>
<dbReference type="GO" id="GO:0102208">
    <property type="term" value="F:2-polyprenyl-6-hydroxyphenol methylase activity"/>
    <property type="evidence" value="ECO:0007669"/>
    <property type="project" value="UniProtKB-EC"/>
</dbReference>
<accession>A0A2U8PX85</accession>
<dbReference type="Gene3D" id="3.40.50.150">
    <property type="entry name" value="Vaccinia Virus protein VP39"/>
    <property type="match status" value="1"/>
</dbReference>
<dbReference type="Proteomes" id="UP000215884">
    <property type="component" value="Chromosome"/>
</dbReference>
<feature type="binding site" evidence="5">
    <location>
        <position position="141"/>
    </location>
    <ligand>
        <name>S-adenosyl-L-methionine</name>
        <dbReference type="ChEBI" id="CHEBI:59789"/>
    </ligand>
</feature>
<dbReference type="RefSeq" id="WP_094891539.1">
    <property type="nucleotide sequence ID" value="NZ_CP029426.2"/>
</dbReference>
<name>A0A2U8PX85_9BRAD</name>
<keyword evidence="4 5" id="KW-0949">S-adenosyl-L-methionine</keyword>
<dbReference type="EC" id="2.1.1.222" evidence="5"/>
<feature type="binding site" evidence="5">
    <location>
        <position position="98"/>
    </location>
    <ligand>
        <name>S-adenosyl-L-methionine</name>
        <dbReference type="ChEBI" id="CHEBI:59789"/>
    </ligand>
</feature>
<keyword evidence="2 5" id="KW-0808">Transferase</keyword>
<dbReference type="Pfam" id="PF13489">
    <property type="entry name" value="Methyltransf_23"/>
    <property type="match status" value="1"/>
</dbReference>
<dbReference type="EMBL" id="CP029426">
    <property type="protein sequence ID" value="AWM02364.1"/>
    <property type="molecule type" value="Genomic_DNA"/>
</dbReference>
<reference evidence="6 7" key="1">
    <citation type="journal article" date="2017" name="Syst. Appl. Microbiol.">
        <title>Soybeans inoculated with root zone soils of Canadian native legumes harbour diverse and novel Bradyrhizobium spp. that possess agricultural potential.</title>
        <authorList>
            <person name="Bromfield E.S.P."/>
            <person name="Cloutier S."/>
            <person name="Tambong J.T."/>
            <person name="Tran Thi T.V."/>
        </authorList>
    </citation>
    <scope>NUCLEOTIDE SEQUENCE [LARGE SCALE GENOMIC DNA]</scope>
    <source>
        <strain evidence="6 7">39S1MB</strain>
    </source>
</reference>
<comment type="function">
    <text evidence="5">O-methyltransferase that catalyzes the 2 O-methylation steps in the ubiquinone biosynthetic pathway.</text>
</comment>
<dbReference type="SUPFAM" id="SSF53335">
    <property type="entry name" value="S-adenosyl-L-methionine-dependent methyltransferases"/>
    <property type="match status" value="1"/>
</dbReference>
<evidence type="ECO:0000313" key="6">
    <source>
        <dbReference type="EMBL" id="AWM02364.1"/>
    </source>
</evidence>
<evidence type="ECO:0000256" key="2">
    <source>
        <dbReference type="ARBA" id="ARBA00022679"/>
    </source>
</evidence>
<dbReference type="KEGG" id="brq:CIT40_21625"/>
<protein>
    <recommendedName>
        <fullName evidence="5">Ubiquinone biosynthesis O-methyltransferase</fullName>
    </recommendedName>
    <alternativeName>
        <fullName evidence="5">2-polyprenyl-6-hydroxyphenol methylase</fullName>
        <ecNumber evidence="5">2.1.1.222</ecNumber>
    </alternativeName>
    <alternativeName>
        <fullName evidence="5">3-demethylubiquinone 3-O-methyltransferase</fullName>
        <ecNumber evidence="5">2.1.1.64</ecNumber>
    </alternativeName>
</protein>
<evidence type="ECO:0000256" key="5">
    <source>
        <dbReference type="HAMAP-Rule" id="MF_00472"/>
    </source>
</evidence>
<dbReference type="GO" id="GO:0061542">
    <property type="term" value="F:3-demethylubiquinol 3-O-methyltransferase activity"/>
    <property type="evidence" value="ECO:0007669"/>
    <property type="project" value="UniProtKB-UniRule"/>
</dbReference>
<sequence>MLRKDMKTGLPPTVDPDEIARFEALAEDWWNPDGRMKLIHSFNAARVAHLRKRLPALMVRDIRLERPLDGLTLLDVGCGAGVVTEPMARLGALVLGIDAAERNVRVATVHADQAGLPIGYRQAVPEELVAERRQFDIVLSLEVVEHVADTDCFLAATGSLVAPGGLLVIGTLNRTLVSFVKAIIGAEYVLGWLPRGTHDWRRFMRPDEIASTLAPLGFSVIETCGLELAPITMRWHTTRSCNTNYLQIYRRRGDPTAA</sequence>
<evidence type="ECO:0000256" key="4">
    <source>
        <dbReference type="ARBA" id="ARBA00022691"/>
    </source>
</evidence>
<evidence type="ECO:0000256" key="1">
    <source>
        <dbReference type="ARBA" id="ARBA00022603"/>
    </source>
</evidence>
<dbReference type="InterPro" id="IPR010233">
    <property type="entry name" value="UbiG_MeTrfase"/>
</dbReference>